<sequence>MANKYYVSLPAPQAPATCIKSGTRRSPLTPSTTSAPSLSANTSPVSRQDAGSHTPTKATVLLSRVASHPASPRASSPPTSPLPMSPGGHQYADDSSTPSRQSRPEMARCWTTGTCGKQGAPLQPIQALLETNVLASDGYVSFPDFEQFRQRSEAYAGRENWPDSSGVKT</sequence>
<evidence type="ECO:0000313" key="1">
    <source>
        <dbReference type="EMBL" id="KAJ9642905.1"/>
    </source>
</evidence>
<reference evidence="1" key="1">
    <citation type="submission" date="2022-10" db="EMBL/GenBank/DDBJ databases">
        <title>Culturing micro-colonial fungi from biological soil crusts in the Mojave desert and describing Neophaeococcomyces mojavensis, and introducing the new genera and species Taxawa tesnikishii.</title>
        <authorList>
            <person name="Kurbessoian T."/>
            <person name="Stajich J.E."/>
        </authorList>
    </citation>
    <scope>NUCLEOTIDE SEQUENCE</scope>
    <source>
        <strain evidence="1">JES_115</strain>
    </source>
</reference>
<dbReference type="EMBL" id="JAPDRP010000012">
    <property type="protein sequence ID" value="KAJ9642905.1"/>
    <property type="molecule type" value="Genomic_DNA"/>
</dbReference>
<name>A0ACC2Z6K9_9PEZI</name>
<proteinExistence type="predicted"/>
<evidence type="ECO:0000313" key="2">
    <source>
        <dbReference type="Proteomes" id="UP001172680"/>
    </source>
</evidence>
<accession>A0ACC2Z6K9</accession>
<organism evidence="1 2">
    <name type="scientific">Coniosporium tulheliwenetii</name>
    <dbReference type="NCBI Taxonomy" id="3383036"/>
    <lineage>
        <taxon>Eukaryota</taxon>
        <taxon>Fungi</taxon>
        <taxon>Dikarya</taxon>
        <taxon>Ascomycota</taxon>
        <taxon>Pezizomycotina</taxon>
        <taxon>Dothideomycetes</taxon>
        <taxon>Dothideomycetes incertae sedis</taxon>
        <taxon>Coniosporium</taxon>
    </lineage>
</organism>
<dbReference type="Proteomes" id="UP001172680">
    <property type="component" value="Unassembled WGS sequence"/>
</dbReference>
<protein>
    <submittedName>
        <fullName evidence="1">Uncharacterized protein</fullName>
    </submittedName>
</protein>
<keyword evidence="2" id="KW-1185">Reference proteome</keyword>
<comment type="caution">
    <text evidence="1">The sequence shown here is derived from an EMBL/GenBank/DDBJ whole genome shotgun (WGS) entry which is preliminary data.</text>
</comment>
<gene>
    <name evidence="1" type="ORF">H2199_004426</name>
</gene>